<dbReference type="InterPro" id="IPR002035">
    <property type="entry name" value="VWF_A"/>
</dbReference>
<dbReference type="OrthoDB" id="9805121at2"/>
<dbReference type="InterPro" id="IPR056861">
    <property type="entry name" value="HMCN1-like_VWA"/>
</dbReference>
<proteinExistence type="predicted"/>
<dbReference type="AlphaFoldDB" id="A0A1S1Q8U6"/>
<dbReference type="Proteomes" id="UP000179627">
    <property type="component" value="Unassembled WGS sequence"/>
</dbReference>
<evidence type="ECO:0000256" key="2">
    <source>
        <dbReference type="ARBA" id="ARBA00022525"/>
    </source>
</evidence>
<feature type="domain" description="VWFA" evidence="4">
    <location>
        <begin position="13"/>
        <end position="228"/>
    </location>
</feature>
<comment type="subcellular location">
    <subcellularLocation>
        <location evidence="1">Secreted</location>
    </subcellularLocation>
</comment>
<dbReference type="Gene3D" id="3.40.50.410">
    <property type="entry name" value="von Willebrand factor, type A domain"/>
    <property type="match status" value="1"/>
</dbReference>
<evidence type="ECO:0000256" key="1">
    <source>
        <dbReference type="ARBA" id="ARBA00004613"/>
    </source>
</evidence>
<dbReference type="SUPFAM" id="SSF53300">
    <property type="entry name" value="vWA-like"/>
    <property type="match status" value="1"/>
</dbReference>
<dbReference type="PANTHER" id="PTHR47763">
    <property type="entry name" value="ALPHA-PROTEIN KINASE VWKA"/>
    <property type="match status" value="1"/>
</dbReference>
<protein>
    <recommendedName>
        <fullName evidence="4">VWFA domain-containing protein</fullName>
    </recommendedName>
</protein>
<accession>A0A1S1Q8U6</accession>
<dbReference type="PROSITE" id="PS50234">
    <property type="entry name" value="VWFA"/>
    <property type="match status" value="1"/>
</dbReference>
<sequence>MALYQGNLQYAVDIVMCIDVTGSMGPVIDRVKENALSFHAHLDAAMGRKGKSTSQLRIKVIAFRDFGYNTQDAIQESEFYVLPDESAGFERFVKGLVATGGGDEPESALEALALALQSSWERGMDRRRHVVVMFTDASAHPLGSPSAVAAPSYPQHIARNLEELSEQWGYATSQSAVMENSAKRLVLFAPERPPWPDLAEEWNWTIYFPSRAGAGLEEYELDEIVDTIAHSL</sequence>
<evidence type="ECO:0000259" key="4">
    <source>
        <dbReference type="PROSITE" id="PS50234"/>
    </source>
</evidence>
<name>A0A1S1Q8U6_9ACTN</name>
<evidence type="ECO:0000256" key="3">
    <source>
        <dbReference type="ARBA" id="ARBA00022729"/>
    </source>
</evidence>
<evidence type="ECO:0000313" key="5">
    <source>
        <dbReference type="EMBL" id="OHV28634.1"/>
    </source>
</evidence>
<comment type="caution">
    <text evidence="5">The sequence shown here is derived from an EMBL/GenBank/DDBJ whole genome shotgun (WGS) entry which is preliminary data.</text>
</comment>
<keyword evidence="3" id="KW-0732">Signal</keyword>
<organism evidence="5 6">
    <name type="scientific">Parafrankia colletiae</name>
    <dbReference type="NCBI Taxonomy" id="573497"/>
    <lineage>
        <taxon>Bacteria</taxon>
        <taxon>Bacillati</taxon>
        <taxon>Actinomycetota</taxon>
        <taxon>Actinomycetes</taxon>
        <taxon>Frankiales</taxon>
        <taxon>Frankiaceae</taxon>
        <taxon>Parafrankia</taxon>
    </lineage>
</organism>
<keyword evidence="6" id="KW-1185">Reference proteome</keyword>
<dbReference type="EMBL" id="MBLM01000175">
    <property type="protein sequence ID" value="OHV28634.1"/>
    <property type="molecule type" value="Genomic_DNA"/>
</dbReference>
<evidence type="ECO:0000313" key="6">
    <source>
        <dbReference type="Proteomes" id="UP000179627"/>
    </source>
</evidence>
<dbReference type="Pfam" id="PF25106">
    <property type="entry name" value="VWA_4"/>
    <property type="match status" value="1"/>
</dbReference>
<gene>
    <name evidence="5" type="ORF">CC117_30235</name>
</gene>
<reference evidence="6" key="1">
    <citation type="submission" date="2016-07" db="EMBL/GenBank/DDBJ databases">
        <title>Sequence Frankia sp. strain CcI1.17.</title>
        <authorList>
            <person name="Ghodhbane-Gtari F."/>
            <person name="Swanson E."/>
            <person name="Gueddou A."/>
            <person name="Morris K."/>
            <person name="Hezbri K."/>
            <person name="Ktari A."/>
            <person name="Nouioui I."/>
            <person name="Abebe-Akele F."/>
            <person name="Simpson S."/>
            <person name="Thomas K."/>
            <person name="Gtari M."/>
            <person name="Tisa L.S."/>
            <person name="Hurst S."/>
        </authorList>
    </citation>
    <scope>NUCLEOTIDE SEQUENCE [LARGE SCALE GENOMIC DNA]</scope>
    <source>
        <strain evidence="6">Cc1.17</strain>
    </source>
</reference>
<dbReference type="RefSeq" id="WP_071091820.1">
    <property type="nucleotide sequence ID" value="NZ_MBLM01000175.1"/>
</dbReference>
<dbReference type="InterPro" id="IPR036465">
    <property type="entry name" value="vWFA_dom_sf"/>
</dbReference>
<dbReference type="InterPro" id="IPR052969">
    <property type="entry name" value="Thr-specific_kinase-like"/>
</dbReference>
<keyword evidence="2" id="KW-0964">Secreted</keyword>